<evidence type="ECO:0000313" key="3">
    <source>
        <dbReference type="Proteomes" id="UP000789833"/>
    </source>
</evidence>
<reference evidence="2 3" key="1">
    <citation type="submission" date="2021-10" db="EMBL/GenBank/DDBJ databases">
        <authorList>
            <person name="Criscuolo A."/>
        </authorList>
    </citation>
    <scope>NUCLEOTIDE SEQUENCE [LARGE SCALE GENOMIC DNA]</scope>
    <source>
        <strain evidence="3">CIP 111883</strain>
    </source>
</reference>
<protein>
    <recommendedName>
        <fullName evidence="4">DUF2953 domain-containing protein</fullName>
    </recommendedName>
</protein>
<keyword evidence="1" id="KW-0472">Membrane</keyword>
<dbReference type="RefSeq" id="WP_230504705.1">
    <property type="nucleotide sequence ID" value="NZ_CAKJTJ010000044.1"/>
</dbReference>
<dbReference type="Proteomes" id="UP000789833">
    <property type="component" value="Unassembled WGS sequence"/>
</dbReference>
<keyword evidence="3" id="KW-1185">Reference proteome</keyword>
<feature type="transmembrane region" description="Helical" evidence="1">
    <location>
        <begin position="6"/>
        <end position="29"/>
    </location>
</feature>
<accession>A0ABN8AGV0</accession>
<comment type="caution">
    <text evidence="2">The sequence shown here is derived from an EMBL/GenBank/DDBJ whole genome shotgun (WGS) entry which is preliminary data.</text>
</comment>
<evidence type="ECO:0000256" key="1">
    <source>
        <dbReference type="SAM" id="Phobius"/>
    </source>
</evidence>
<dbReference type="InterPro" id="IPR021338">
    <property type="entry name" value="DUF2953"/>
</dbReference>
<keyword evidence="1" id="KW-0812">Transmembrane</keyword>
<organism evidence="2 3">
    <name type="scientific">Sutcliffiella rhizosphaerae</name>
    <dbReference type="NCBI Taxonomy" id="2880967"/>
    <lineage>
        <taxon>Bacteria</taxon>
        <taxon>Bacillati</taxon>
        <taxon>Bacillota</taxon>
        <taxon>Bacilli</taxon>
        <taxon>Bacillales</taxon>
        <taxon>Bacillaceae</taxon>
        <taxon>Sutcliffiella</taxon>
    </lineage>
</organism>
<name>A0ABN8AGV0_9BACI</name>
<evidence type="ECO:0000313" key="2">
    <source>
        <dbReference type="EMBL" id="CAG9623346.1"/>
    </source>
</evidence>
<keyword evidence="1" id="KW-1133">Transmembrane helix</keyword>
<proteinExistence type="predicted"/>
<evidence type="ECO:0008006" key="4">
    <source>
        <dbReference type="Google" id="ProtNLM"/>
    </source>
</evidence>
<sequence>MIWVGVIVVLLFVIMIILTLTRITIDLYYHHAEDNDQMTVKIKAWYGLLRYTIDVPLISIDKDTASIHVEEKTKVGSGDSSNGSEKVKDFSPKDIFQSFQDTYNLVKHVVGMHEIVQRFLSKVEVKHLEWHTNIGVGDAAYTGVLVGAGWSIKGGIVGLISNYTKFQANPEISITPYFQQIVSQTLFKCMIRIRIGHAMLAGIRTVKYWKGGRPTFKTRPLSLLSKKEGQETM</sequence>
<dbReference type="EMBL" id="CAKJTJ010000044">
    <property type="protein sequence ID" value="CAG9623346.1"/>
    <property type="molecule type" value="Genomic_DNA"/>
</dbReference>
<gene>
    <name evidence="2" type="ORF">BACCIP111883_04147</name>
</gene>
<dbReference type="Pfam" id="PF11167">
    <property type="entry name" value="DUF2953"/>
    <property type="match status" value="1"/>
</dbReference>